<evidence type="ECO:0000313" key="1">
    <source>
        <dbReference type="EMBL" id="KAI9403134.1"/>
    </source>
</evidence>
<comment type="caution">
    <text evidence="1">The sequence shown here is derived from an EMBL/GenBank/DDBJ whole genome shotgun (WGS) entry which is preliminary data.</text>
</comment>
<reference evidence="1 2" key="1">
    <citation type="journal article" date="2006" name="Science">
        <title>The genome of black cottonwood, Populus trichocarpa (Torr. &amp; Gray).</title>
        <authorList>
            <person name="Tuskan G.A."/>
            <person name="Difazio S."/>
            <person name="Jansson S."/>
            <person name="Bohlmann J."/>
            <person name="Grigoriev I."/>
            <person name="Hellsten U."/>
            <person name="Putnam N."/>
            <person name="Ralph S."/>
            <person name="Rombauts S."/>
            <person name="Salamov A."/>
            <person name="Schein J."/>
            <person name="Sterck L."/>
            <person name="Aerts A."/>
            <person name="Bhalerao R.R."/>
            <person name="Bhalerao R.P."/>
            <person name="Blaudez D."/>
            <person name="Boerjan W."/>
            <person name="Brun A."/>
            <person name="Brunner A."/>
            <person name="Busov V."/>
            <person name="Campbell M."/>
            <person name="Carlson J."/>
            <person name="Chalot M."/>
            <person name="Chapman J."/>
            <person name="Chen G.L."/>
            <person name="Cooper D."/>
            <person name="Coutinho P.M."/>
            <person name="Couturier J."/>
            <person name="Covert S."/>
            <person name="Cronk Q."/>
            <person name="Cunningham R."/>
            <person name="Davis J."/>
            <person name="Degroeve S."/>
            <person name="Dejardin A."/>
            <person name="Depamphilis C."/>
            <person name="Detter J."/>
            <person name="Dirks B."/>
            <person name="Dubchak I."/>
            <person name="Duplessis S."/>
            <person name="Ehlting J."/>
            <person name="Ellis B."/>
            <person name="Gendler K."/>
            <person name="Goodstein D."/>
            <person name="Gribskov M."/>
            <person name="Grimwood J."/>
            <person name="Groover A."/>
            <person name="Gunter L."/>
            <person name="Hamberger B."/>
            <person name="Heinze B."/>
            <person name="Helariutta Y."/>
            <person name="Henrissat B."/>
            <person name="Holligan D."/>
            <person name="Holt R."/>
            <person name="Huang W."/>
            <person name="Islam-Faridi N."/>
            <person name="Jones S."/>
            <person name="Jones-Rhoades M."/>
            <person name="Jorgensen R."/>
            <person name="Joshi C."/>
            <person name="Kangasjarvi J."/>
            <person name="Karlsson J."/>
            <person name="Kelleher C."/>
            <person name="Kirkpatrick R."/>
            <person name="Kirst M."/>
            <person name="Kohler A."/>
            <person name="Kalluri U."/>
            <person name="Larimer F."/>
            <person name="Leebens-Mack J."/>
            <person name="Leple J.C."/>
            <person name="Locascio P."/>
            <person name="Lou Y."/>
            <person name="Lucas S."/>
            <person name="Martin F."/>
            <person name="Montanini B."/>
            <person name="Napoli C."/>
            <person name="Nelson D.R."/>
            <person name="Nelson C."/>
            <person name="Nieminen K."/>
            <person name="Nilsson O."/>
            <person name="Pereda V."/>
            <person name="Peter G."/>
            <person name="Philippe R."/>
            <person name="Pilate G."/>
            <person name="Poliakov A."/>
            <person name="Razumovskaya J."/>
            <person name="Richardson P."/>
            <person name="Rinaldi C."/>
            <person name="Ritland K."/>
            <person name="Rouze P."/>
            <person name="Ryaboy D."/>
            <person name="Schmutz J."/>
            <person name="Schrader J."/>
            <person name="Segerman B."/>
            <person name="Shin H."/>
            <person name="Siddiqui A."/>
            <person name="Sterky F."/>
            <person name="Terry A."/>
            <person name="Tsai C.J."/>
            <person name="Uberbacher E."/>
            <person name="Unneberg P."/>
            <person name="Vahala J."/>
            <person name="Wall K."/>
            <person name="Wessler S."/>
            <person name="Yang G."/>
            <person name="Yin T."/>
            <person name="Douglas C."/>
            <person name="Marra M."/>
            <person name="Sandberg G."/>
            <person name="Van de Peer Y."/>
            <person name="Rokhsar D."/>
        </authorList>
    </citation>
    <scope>NUCLEOTIDE SEQUENCE [LARGE SCALE GENOMIC DNA]</scope>
    <source>
        <strain evidence="2">cv. Nisqually</strain>
    </source>
</reference>
<evidence type="ECO:0000313" key="2">
    <source>
        <dbReference type="Proteomes" id="UP000006729"/>
    </source>
</evidence>
<accession>A0ACC0TP37</accession>
<dbReference type="Proteomes" id="UP000006729">
    <property type="component" value="Chromosome 1"/>
</dbReference>
<proteinExistence type="predicted"/>
<keyword evidence="2" id="KW-1185">Reference proteome</keyword>
<name>A0ACC0TP37_POPTR</name>
<protein>
    <submittedName>
        <fullName evidence="1">Uncharacterized protein</fullName>
    </submittedName>
</protein>
<dbReference type="EMBL" id="CM009290">
    <property type="protein sequence ID" value="KAI9403134.1"/>
    <property type="molecule type" value="Genomic_DNA"/>
</dbReference>
<gene>
    <name evidence="1" type="ORF">POPTR_001G376966v4</name>
</gene>
<organism evidence="1 2">
    <name type="scientific">Populus trichocarpa</name>
    <name type="common">Western balsam poplar</name>
    <name type="synonym">Populus balsamifera subsp. trichocarpa</name>
    <dbReference type="NCBI Taxonomy" id="3694"/>
    <lineage>
        <taxon>Eukaryota</taxon>
        <taxon>Viridiplantae</taxon>
        <taxon>Streptophyta</taxon>
        <taxon>Embryophyta</taxon>
        <taxon>Tracheophyta</taxon>
        <taxon>Spermatophyta</taxon>
        <taxon>Magnoliopsida</taxon>
        <taxon>eudicotyledons</taxon>
        <taxon>Gunneridae</taxon>
        <taxon>Pentapetalae</taxon>
        <taxon>rosids</taxon>
        <taxon>fabids</taxon>
        <taxon>Malpighiales</taxon>
        <taxon>Salicaceae</taxon>
        <taxon>Saliceae</taxon>
        <taxon>Populus</taxon>
    </lineage>
</organism>
<sequence>MLSLSIFISIYDRIFVPFLRRITVKEGGITILQRIGTGIFLTIAAMLVSGLISRREARDYSSYQADSRKCTKKRCHLINVGFMVNSSAISSRNSRGIWFHWTD</sequence>